<dbReference type="InterPro" id="IPR014756">
    <property type="entry name" value="Ig_E-set"/>
</dbReference>
<comment type="similarity">
    <text evidence="3">Belongs to the OpgD/OpgG family.</text>
</comment>
<evidence type="ECO:0000313" key="7">
    <source>
        <dbReference type="Proteomes" id="UP000005317"/>
    </source>
</evidence>
<reference evidence="7" key="1">
    <citation type="journal article" date="2011" name="Stand. Genomic Sci.">
        <title>Genome sequence of the filamentous, gliding Thiothrix nivea neotype strain (JP2(T)).</title>
        <authorList>
            <person name="Lapidus A."/>
            <person name="Nolan M."/>
            <person name="Lucas S."/>
            <person name="Glavina Del Rio T."/>
            <person name="Tice H."/>
            <person name="Cheng J.F."/>
            <person name="Tapia R."/>
            <person name="Han C."/>
            <person name="Goodwin L."/>
            <person name="Pitluck S."/>
            <person name="Liolios K."/>
            <person name="Pagani I."/>
            <person name="Ivanova N."/>
            <person name="Huntemann M."/>
            <person name="Mavromatis K."/>
            <person name="Mikhailova N."/>
            <person name="Pati A."/>
            <person name="Chen A."/>
            <person name="Palaniappan K."/>
            <person name="Land M."/>
            <person name="Brambilla E.M."/>
            <person name="Rohde M."/>
            <person name="Abt B."/>
            <person name="Verbarg S."/>
            <person name="Goker M."/>
            <person name="Bristow J."/>
            <person name="Eisen J.A."/>
            <person name="Markowitz V."/>
            <person name="Hugenholtz P."/>
            <person name="Kyrpides N.C."/>
            <person name="Klenk H.P."/>
            <person name="Woyke T."/>
        </authorList>
    </citation>
    <scope>NUCLEOTIDE SEQUENCE [LARGE SCALE GENOMIC DNA]</scope>
    <source>
        <strain evidence="7">ATCC 35100 / DSM 5205 / JP2</strain>
    </source>
</reference>
<dbReference type="PIRSF" id="PIRSF006281">
    <property type="entry name" value="MdoG"/>
    <property type="match status" value="1"/>
</dbReference>
<sequence length="558" mass="63259">MVANYTAKQAPCQQYTARRDRNSALEFPPQVLWSILATYPATAFCGILPTMKPNLPLWLFSTLILVMASASVQAADGCFGHVQQLAEQLSAQPFSKTPMMQVDTGRITYDHYQHIKFKGNQTYWRDEMLPFQLEFMHPGMHFIRPIELFEWKDGQATPIKFSSKYYDYSEVKDLHLERDEDKMAFTGLRILSKLGGKHSSYTETLVFQGASYFRALGLDNRYGLSARGLGINTSLEGQEEFPDYTKFWLEKPARDAEQLVLCALLDSPSTTGATRFVLTPGKTTGIEVETQLYPRQGMAEIGVAPLTSMFFHGENSQERYGDYRPEVHDSDGLLIQQGKDWRWQPLVEVPYFNFQSLPLDGISGFGLMQRDRNFDHYQDLEAWYHARPSVWVEPMEDWGKGNIQLLRLHTESDTVDNVVAYWKSDAGQDFRHLHYRLSWGMDEPPAHTLGKAVSTLATNRAVDSMPGHKGRMRFIVDFAGMPSGKEAPEAEVTFDGKGHYNPPVVVENPYTKGWRVITAVFPEICEKDATLTIQLTNGGNPASEIWSYPIPETLCNAP</sequence>
<dbReference type="AlphaFoldDB" id="A0A656HBW3"/>
<gene>
    <name evidence="6" type="ORF">Thini_1767</name>
</gene>
<keyword evidence="7" id="KW-1185">Reference proteome</keyword>
<dbReference type="UniPathway" id="UPA00637"/>
<dbReference type="PANTHER" id="PTHR30504">
    <property type="entry name" value="GLUCANS BIOSYNTHESIS PROTEIN"/>
    <property type="match status" value="1"/>
</dbReference>
<protein>
    <submittedName>
        <fullName evidence="6">Periplasmic glucan biosynthesis protein MdoG</fullName>
    </submittedName>
</protein>
<name>A0A656HBW3_THINJ</name>
<dbReference type="Pfam" id="PF04349">
    <property type="entry name" value="MdoG"/>
    <property type="match status" value="1"/>
</dbReference>
<dbReference type="SUPFAM" id="SSF74650">
    <property type="entry name" value="Galactose mutarotase-like"/>
    <property type="match status" value="1"/>
</dbReference>
<feature type="domain" description="Glucan biosynthesis periplasmic MdoG C-terminal" evidence="5">
    <location>
        <begin position="80"/>
        <end position="549"/>
    </location>
</feature>
<dbReference type="Proteomes" id="UP000005317">
    <property type="component" value="Unassembled WGS sequence"/>
</dbReference>
<keyword evidence="4" id="KW-0574">Periplasm</keyword>
<dbReference type="Gene3D" id="2.70.98.10">
    <property type="match status" value="1"/>
</dbReference>
<dbReference type="EMBL" id="JH651384">
    <property type="protein sequence ID" value="EIJ34348.1"/>
    <property type="molecule type" value="Genomic_DNA"/>
</dbReference>
<evidence type="ECO:0000256" key="3">
    <source>
        <dbReference type="ARBA" id="ARBA00009284"/>
    </source>
</evidence>
<dbReference type="Gene3D" id="2.60.40.10">
    <property type="entry name" value="Immunoglobulins"/>
    <property type="match status" value="1"/>
</dbReference>
<comment type="pathway">
    <text evidence="2">Glycan metabolism; osmoregulated periplasmic glucan (OPG) biosynthesis.</text>
</comment>
<evidence type="ECO:0000256" key="2">
    <source>
        <dbReference type="ARBA" id="ARBA00005001"/>
    </source>
</evidence>
<dbReference type="GO" id="GO:0030246">
    <property type="term" value="F:carbohydrate binding"/>
    <property type="evidence" value="ECO:0007669"/>
    <property type="project" value="InterPro"/>
</dbReference>
<evidence type="ECO:0000259" key="5">
    <source>
        <dbReference type="Pfam" id="PF04349"/>
    </source>
</evidence>
<evidence type="ECO:0000256" key="1">
    <source>
        <dbReference type="ARBA" id="ARBA00004418"/>
    </source>
</evidence>
<dbReference type="InterPro" id="IPR011013">
    <property type="entry name" value="Gal_mutarotase_sf_dom"/>
</dbReference>
<dbReference type="InterPro" id="IPR013783">
    <property type="entry name" value="Ig-like_fold"/>
</dbReference>
<dbReference type="InterPro" id="IPR014718">
    <property type="entry name" value="GH-type_carb-bd"/>
</dbReference>
<accession>A0A656HBW3</accession>
<organism evidence="6 7">
    <name type="scientific">Thiothrix nivea (strain ATCC 35100 / DSM 5205 / JP2)</name>
    <dbReference type="NCBI Taxonomy" id="870187"/>
    <lineage>
        <taxon>Bacteria</taxon>
        <taxon>Pseudomonadati</taxon>
        <taxon>Pseudomonadota</taxon>
        <taxon>Gammaproteobacteria</taxon>
        <taxon>Thiotrichales</taxon>
        <taxon>Thiotrichaceae</taxon>
        <taxon>Thiothrix</taxon>
    </lineage>
</organism>
<dbReference type="GO" id="GO:0030288">
    <property type="term" value="C:outer membrane-bounded periplasmic space"/>
    <property type="evidence" value="ECO:0007669"/>
    <property type="project" value="TreeGrafter"/>
</dbReference>
<dbReference type="GO" id="GO:0003824">
    <property type="term" value="F:catalytic activity"/>
    <property type="evidence" value="ECO:0007669"/>
    <property type="project" value="InterPro"/>
</dbReference>
<evidence type="ECO:0000256" key="4">
    <source>
        <dbReference type="ARBA" id="ARBA00022764"/>
    </source>
</evidence>
<proteinExistence type="inferred from homology"/>
<comment type="subcellular location">
    <subcellularLocation>
        <location evidence="1">Periplasm</location>
    </subcellularLocation>
</comment>
<dbReference type="GO" id="GO:0051274">
    <property type="term" value="P:beta-glucan biosynthetic process"/>
    <property type="evidence" value="ECO:0007669"/>
    <property type="project" value="TreeGrafter"/>
</dbReference>
<dbReference type="InterPro" id="IPR014438">
    <property type="entry name" value="Glucan_biosyn_MdoG/MdoD"/>
</dbReference>
<evidence type="ECO:0000313" key="6">
    <source>
        <dbReference type="EMBL" id="EIJ34348.1"/>
    </source>
</evidence>
<dbReference type="PANTHER" id="PTHR30504:SF2">
    <property type="entry name" value="GLUCANS BIOSYNTHESIS PROTEIN G"/>
    <property type="match status" value="1"/>
</dbReference>
<dbReference type="InterPro" id="IPR007444">
    <property type="entry name" value="Glucan_biosyn_MdoG_C"/>
</dbReference>
<dbReference type="SUPFAM" id="SSF81296">
    <property type="entry name" value="E set domains"/>
    <property type="match status" value="1"/>
</dbReference>